<dbReference type="RefSeq" id="WP_051210518.1">
    <property type="nucleotide sequence ID" value="NZ_CP015108.1"/>
</dbReference>
<feature type="transmembrane region" description="Helical" evidence="1">
    <location>
        <begin position="102"/>
        <end position="119"/>
    </location>
</feature>
<proteinExistence type="predicted"/>
<accession>A0ABN4YR10</accession>
<name>A0ABN4YR10_SPOUR</name>
<evidence type="ECO:0000313" key="3">
    <source>
        <dbReference type="Proteomes" id="UP000192486"/>
    </source>
</evidence>
<protein>
    <recommendedName>
        <fullName evidence="4">Sporulation protein YtfJ</fullName>
    </recommendedName>
</protein>
<evidence type="ECO:0000313" key="2">
    <source>
        <dbReference type="EMBL" id="ARF12826.1"/>
    </source>
</evidence>
<keyword evidence="3" id="KW-1185">Reference proteome</keyword>
<keyword evidence="1" id="KW-1133">Transmembrane helix</keyword>
<dbReference type="InterPro" id="IPR014229">
    <property type="entry name" value="Spore_YtfJ"/>
</dbReference>
<dbReference type="EMBL" id="CP015108">
    <property type="protein sequence ID" value="ARF12826.1"/>
    <property type="molecule type" value="Genomic_DNA"/>
</dbReference>
<evidence type="ECO:0008006" key="4">
    <source>
        <dbReference type="Google" id="ProtNLM"/>
    </source>
</evidence>
<dbReference type="Proteomes" id="UP000192486">
    <property type="component" value="Chromosome"/>
</dbReference>
<keyword evidence="1" id="KW-0812">Transmembrane</keyword>
<reference evidence="2 3" key="1">
    <citation type="submission" date="2016-04" db="EMBL/GenBank/DDBJ databases">
        <title>Comparative Genomics and Epigenetics of Sporosarcina ureae.</title>
        <authorList>
            <person name="Oliver A.S."/>
            <person name="Cooper K.K."/>
        </authorList>
    </citation>
    <scope>NUCLEOTIDE SEQUENCE [LARGE SCALE GENOMIC DNA]</scope>
    <source>
        <strain evidence="2 3">S204</strain>
    </source>
</reference>
<sequence length="122" mass="12702">MNKGQAQSNENAGKKEYIETPVKTIFNKFANQKDVTFIYGEPIELGLQKVVPVAKVKYAVGGGGDGSGGEGGGGAFTIKPIGVYVITPDQVKFESTLDVKKLTALTVVVGGVLGLLALCKGK</sequence>
<keyword evidence="1" id="KW-0472">Membrane</keyword>
<organism evidence="2 3">
    <name type="scientific">Sporosarcina ureae</name>
    <dbReference type="NCBI Taxonomy" id="1571"/>
    <lineage>
        <taxon>Bacteria</taxon>
        <taxon>Bacillati</taxon>
        <taxon>Bacillota</taxon>
        <taxon>Bacilli</taxon>
        <taxon>Bacillales</taxon>
        <taxon>Caryophanaceae</taxon>
        <taxon>Sporosarcina</taxon>
    </lineage>
</organism>
<dbReference type="Pfam" id="PF09579">
    <property type="entry name" value="Spore_YtfJ"/>
    <property type="match status" value="1"/>
</dbReference>
<gene>
    <name evidence="2" type="ORF">SporoS204_00750</name>
</gene>
<evidence type="ECO:0000256" key="1">
    <source>
        <dbReference type="SAM" id="Phobius"/>
    </source>
</evidence>